<keyword evidence="6 10" id="KW-0106">Calcium</keyword>
<dbReference type="EMBL" id="FJOG01000059">
    <property type="protein sequence ID" value="CZR68744.1"/>
    <property type="molecule type" value="Genomic_DNA"/>
</dbReference>
<dbReference type="Pfam" id="PF01699">
    <property type="entry name" value="Na_Ca_ex"/>
    <property type="match status" value="2"/>
</dbReference>
<dbReference type="InterPro" id="IPR004713">
    <property type="entry name" value="CaH_exchang"/>
</dbReference>
<keyword evidence="3 10" id="KW-0813">Transport</keyword>
<keyword evidence="10" id="KW-0926">Vacuole</keyword>
<dbReference type="PANTHER" id="PTHR31503:SF22">
    <property type="entry name" value="VACUOLAR CALCIUM ION TRANSPORTER"/>
    <property type="match status" value="1"/>
</dbReference>
<dbReference type="Proteomes" id="UP000184330">
    <property type="component" value="Unassembled WGS sequence"/>
</dbReference>
<sequence>MDPLGRINEHDDLLPEAQRGRLLSRDGSLCLRWLGDFCRLTWCLIPKVFINILFVFVPLGIMAGILAWDPRVVFIFNILALLPLAKLLSSTLTVLSERLYPLLGIVLKATIGNSVLLIVSIIALTTNHTQIVQFSMLGSILANTLLVVGFCFLIAGVRHRESIINTTFATTASSMMANSICEQSIIKLSRGIAVILLILFVVYLNFRFNSHADLFEGRPIQGGDRREEVEQSSSLVAEGVVILLCMPLTAAAAFFLIGASDSITESSHISSRLLGLVLLPLVAEGPERVAAMTAAYQNHMDHALDFAIGRSMQIALFVTPLLVLLGWAMHINEPMTLHFQPFETVALFLGVLMVTNLIGDGKSNYLEGAICLAT</sequence>
<feature type="transmembrane region" description="Helical" evidence="10">
    <location>
        <begin position="74"/>
        <end position="95"/>
    </location>
</feature>
<keyword evidence="5 10" id="KW-0812">Transmembrane</keyword>
<comment type="caution">
    <text evidence="10">Lacks conserved residue(s) required for the propagation of feature annotation.</text>
</comment>
<protein>
    <recommendedName>
        <fullName evidence="10">Vacuolar calcium ion transporter</fullName>
    </recommendedName>
</protein>
<feature type="transmembrane region" description="Helical" evidence="10">
    <location>
        <begin position="235"/>
        <end position="257"/>
    </location>
</feature>
<dbReference type="Gene3D" id="1.20.1420.30">
    <property type="entry name" value="NCX, central ion-binding region"/>
    <property type="match status" value="1"/>
</dbReference>
<evidence type="ECO:0000256" key="4">
    <source>
        <dbReference type="ARBA" id="ARBA00022568"/>
    </source>
</evidence>
<dbReference type="GO" id="GO:0012505">
    <property type="term" value="C:endomembrane system"/>
    <property type="evidence" value="ECO:0007669"/>
    <property type="project" value="UniProtKB-SubCell"/>
</dbReference>
<dbReference type="InterPro" id="IPR004798">
    <property type="entry name" value="CAX-like"/>
</dbReference>
<dbReference type="OrthoDB" id="1699231at2759"/>
<comment type="function">
    <text evidence="10">Has a role in promoting intracellular calcium ion sequestration via the exchange of calcium ions for hydrogen ions across the vacuolar membrane. Involved also in manganese ion homeostasis via its uptake into the vacuole.</text>
</comment>
<dbReference type="GO" id="GO:0015369">
    <property type="term" value="F:calcium:proton antiporter activity"/>
    <property type="evidence" value="ECO:0007669"/>
    <property type="project" value="UniProtKB-UniRule"/>
</dbReference>
<evidence type="ECO:0000256" key="9">
    <source>
        <dbReference type="ARBA" id="ARBA00023136"/>
    </source>
</evidence>
<gene>
    <name evidence="12" type="ORF">PAC_18643</name>
</gene>
<evidence type="ECO:0000256" key="2">
    <source>
        <dbReference type="ARBA" id="ARBA00008170"/>
    </source>
</evidence>
<feature type="transmembrane region" description="Helical" evidence="10">
    <location>
        <begin position="48"/>
        <end position="68"/>
    </location>
</feature>
<feature type="domain" description="Sodium/calcium exchanger membrane region" evidence="11">
    <location>
        <begin position="240"/>
        <end position="373"/>
    </location>
</feature>
<feature type="transmembrane region" description="Helical" evidence="10">
    <location>
        <begin position="102"/>
        <end position="125"/>
    </location>
</feature>
<accession>A0A1L7XUN9</accession>
<feature type="transmembrane region" description="Helical" evidence="10">
    <location>
        <begin position="314"/>
        <end position="331"/>
    </location>
</feature>
<evidence type="ECO:0000256" key="1">
    <source>
        <dbReference type="ARBA" id="ARBA00004127"/>
    </source>
</evidence>
<evidence type="ECO:0000256" key="6">
    <source>
        <dbReference type="ARBA" id="ARBA00022837"/>
    </source>
</evidence>
<feature type="domain" description="Sodium/calcium exchanger membrane region" evidence="11">
    <location>
        <begin position="72"/>
        <end position="208"/>
    </location>
</feature>
<feature type="transmembrane region" description="Helical" evidence="10">
    <location>
        <begin position="337"/>
        <end position="358"/>
    </location>
</feature>
<dbReference type="GO" id="GO:0000329">
    <property type="term" value="C:fungal-type vacuole membrane"/>
    <property type="evidence" value="ECO:0007669"/>
    <property type="project" value="TreeGrafter"/>
</dbReference>
<keyword evidence="9 10" id="KW-0472">Membrane</keyword>
<dbReference type="STRING" id="576137.A0A1L7XUN9"/>
<dbReference type="InterPro" id="IPR044880">
    <property type="entry name" value="NCX_ion-bd_dom_sf"/>
</dbReference>
<evidence type="ECO:0000313" key="13">
    <source>
        <dbReference type="Proteomes" id="UP000184330"/>
    </source>
</evidence>
<evidence type="ECO:0000256" key="7">
    <source>
        <dbReference type="ARBA" id="ARBA00022989"/>
    </source>
</evidence>
<keyword evidence="13" id="KW-1185">Reference proteome</keyword>
<evidence type="ECO:0000256" key="3">
    <source>
        <dbReference type="ARBA" id="ARBA00022448"/>
    </source>
</evidence>
<feature type="transmembrane region" description="Helical" evidence="10">
    <location>
        <begin position="185"/>
        <end position="206"/>
    </location>
</feature>
<dbReference type="AlphaFoldDB" id="A0A1L7XUN9"/>
<keyword evidence="4 10" id="KW-0109">Calcium transport</keyword>
<keyword evidence="10" id="KW-0050">Antiport</keyword>
<comment type="similarity">
    <text evidence="2 10">Belongs to the Ca(2+):cation antiporter (CaCA) (TC 2.A.19) family.</text>
</comment>
<evidence type="ECO:0000259" key="11">
    <source>
        <dbReference type="Pfam" id="PF01699"/>
    </source>
</evidence>
<dbReference type="PANTHER" id="PTHR31503">
    <property type="entry name" value="VACUOLAR CALCIUM ION TRANSPORTER"/>
    <property type="match status" value="1"/>
</dbReference>
<name>A0A1L7XUN9_9HELO</name>
<dbReference type="InterPro" id="IPR004837">
    <property type="entry name" value="NaCa_Exmemb"/>
</dbReference>
<evidence type="ECO:0000256" key="8">
    <source>
        <dbReference type="ARBA" id="ARBA00023065"/>
    </source>
</evidence>
<feature type="transmembrane region" description="Helical" evidence="10">
    <location>
        <begin position="131"/>
        <end position="155"/>
    </location>
</feature>
<reference evidence="12 13" key="1">
    <citation type="submission" date="2016-03" db="EMBL/GenBank/DDBJ databases">
        <authorList>
            <person name="Ploux O."/>
        </authorList>
    </citation>
    <scope>NUCLEOTIDE SEQUENCE [LARGE SCALE GENOMIC DNA]</scope>
    <source>
        <strain evidence="12 13">UAMH 11012</strain>
    </source>
</reference>
<evidence type="ECO:0000256" key="10">
    <source>
        <dbReference type="RuleBase" id="RU365028"/>
    </source>
</evidence>
<evidence type="ECO:0000313" key="12">
    <source>
        <dbReference type="EMBL" id="CZR68744.1"/>
    </source>
</evidence>
<comment type="subcellular location">
    <subcellularLocation>
        <location evidence="1">Endomembrane system</location>
        <topology evidence="1">Multi-pass membrane protein</topology>
    </subcellularLocation>
    <subcellularLocation>
        <location evidence="10">Vacuole membrane</location>
    </subcellularLocation>
</comment>
<evidence type="ECO:0000256" key="5">
    <source>
        <dbReference type="ARBA" id="ARBA00022692"/>
    </source>
</evidence>
<proteinExistence type="inferred from homology"/>
<keyword evidence="7 10" id="KW-1133">Transmembrane helix</keyword>
<keyword evidence="8 10" id="KW-0406">Ion transport</keyword>
<dbReference type="GO" id="GO:0006874">
    <property type="term" value="P:intracellular calcium ion homeostasis"/>
    <property type="evidence" value="ECO:0007669"/>
    <property type="project" value="TreeGrafter"/>
</dbReference>
<organism evidence="12 13">
    <name type="scientific">Phialocephala subalpina</name>
    <dbReference type="NCBI Taxonomy" id="576137"/>
    <lineage>
        <taxon>Eukaryota</taxon>
        <taxon>Fungi</taxon>
        <taxon>Dikarya</taxon>
        <taxon>Ascomycota</taxon>
        <taxon>Pezizomycotina</taxon>
        <taxon>Leotiomycetes</taxon>
        <taxon>Helotiales</taxon>
        <taxon>Mollisiaceae</taxon>
        <taxon>Phialocephala</taxon>
        <taxon>Phialocephala fortinii species complex</taxon>
    </lineage>
</organism>
<dbReference type="NCBIfam" id="TIGR00378">
    <property type="entry name" value="cax"/>
    <property type="match status" value="1"/>
</dbReference>